<protein>
    <recommendedName>
        <fullName evidence="3">glucose-6-phosphate isomerase</fullName>
        <ecNumber evidence="3">5.3.1.9</ecNumber>
    </recommendedName>
</protein>
<evidence type="ECO:0000313" key="9">
    <source>
        <dbReference type="Proteomes" id="UP000179047"/>
    </source>
</evidence>
<dbReference type="GO" id="GO:0006096">
    <property type="term" value="P:glycolytic process"/>
    <property type="evidence" value="ECO:0007669"/>
    <property type="project" value="UniProtKB-UniPathway"/>
</dbReference>
<proteinExistence type="inferred from homology"/>
<keyword evidence="4" id="KW-0312">Gluconeogenesis</keyword>
<feature type="domain" description="Glucose-6-phosphate isomerase prokaryote" evidence="7">
    <location>
        <begin position="24"/>
        <end position="191"/>
    </location>
</feature>
<dbReference type="Proteomes" id="UP000179047">
    <property type="component" value="Unassembled WGS sequence"/>
</dbReference>
<evidence type="ECO:0000256" key="1">
    <source>
        <dbReference type="ARBA" id="ARBA00004926"/>
    </source>
</evidence>
<evidence type="ECO:0000256" key="6">
    <source>
        <dbReference type="ARBA" id="ARBA00029321"/>
    </source>
</evidence>
<comment type="similarity">
    <text evidence="2">Belongs to the archaeal-type GPI family.</text>
</comment>
<evidence type="ECO:0000256" key="3">
    <source>
        <dbReference type="ARBA" id="ARBA00011952"/>
    </source>
</evidence>
<dbReference type="InterPro" id="IPR010551">
    <property type="entry name" value="G6P_isomerase_prok"/>
</dbReference>
<dbReference type="GO" id="GO:0006094">
    <property type="term" value="P:gluconeogenesis"/>
    <property type="evidence" value="ECO:0007669"/>
    <property type="project" value="UniProtKB-KW"/>
</dbReference>
<comment type="caution">
    <text evidence="8">The sequence shown here is derived from an EMBL/GenBank/DDBJ whole genome shotgun (WGS) entry which is preliminary data.</text>
</comment>
<dbReference type="Pfam" id="PF06560">
    <property type="entry name" value="GPI"/>
    <property type="match status" value="1"/>
</dbReference>
<dbReference type="EMBL" id="MGKP01000022">
    <property type="protein sequence ID" value="OGN28261.1"/>
    <property type="molecule type" value="Genomic_DNA"/>
</dbReference>
<dbReference type="GO" id="GO:0004347">
    <property type="term" value="F:glucose-6-phosphate isomerase activity"/>
    <property type="evidence" value="ECO:0007669"/>
    <property type="project" value="UniProtKB-EC"/>
</dbReference>
<organism evidence="8 9">
    <name type="scientific">Candidatus Yanofskybacteria bacterium RIFCSPLOWO2_01_FULL_49_25</name>
    <dbReference type="NCBI Taxonomy" id="1802701"/>
    <lineage>
        <taxon>Bacteria</taxon>
        <taxon>Candidatus Yanofskyibacteriota</taxon>
    </lineage>
</organism>
<sequence>MSGIYSNRDLPAGRQAKDVSRRLSGDMAPVLADLPAGRQVSSDLKKDEVFYTVYRNLEIVDGKIRYDVTEIPAGTRGENEFRKTFGHYHKKPLPEIYEVLEGRAYFLLQRPTSPEDQSNIKEVYIAEASAGEKAVIPPKFGHLTINVGESTLVLANWIGLSEYDYDAYKKYRGGCYYVLNKGANIEFEKNKNYSHVPEIKKLKLKKNLPELGMEKDNPKPILDLKNSPGKMDWLINPENYKELLTIENLYRTL</sequence>
<dbReference type="UniPathway" id="UPA00109">
    <property type="reaction ID" value="UER00181"/>
</dbReference>
<evidence type="ECO:0000313" key="8">
    <source>
        <dbReference type="EMBL" id="OGN28261.1"/>
    </source>
</evidence>
<evidence type="ECO:0000256" key="5">
    <source>
        <dbReference type="ARBA" id="ARBA00023152"/>
    </source>
</evidence>
<comment type="catalytic activity">
    <reaction evidence="6">
        <text>alpha-D-glucose 6-phosphate = beta-D-fructose 6-phosphate</text>
        <dbReference type="Rhea" id="RHEA:11816"/>
        <dbReference type="ChEBI" id="CHEBI:57634"/>
        <dbReference type="ChEBI" id="CHEBI:58225"/>
        <dbReference type="EC" id="5.3.1.9"/>
    </reaction>
</comment>
<keyword evidence="5" id="KW-0324">Glycolysis</keyword>
<comment type="pathway">
    <text evidence="1">Carbohydrate degradation; glycolysis; D-glyceraldehyde 3-phosphate and glycerone phosphate from D-glucose: step 2/4.</text>
</comment>
<gene>
    <name evidence="8" type="ORF">A3A33_02055</name>
</gene>
<dbReference type="InterPro" id="IPR014710">
    <property type="entry name" value="RmlC-like_jellyroll"/>
</dbReference>
<dbReference type="GO" id="GO:0005737">
    <property type="term" value="C:cytoplasm"/>
    <property type="evidence" value="ECO:0007669"/>
    <property type="project" value="InterPro"/>
</dbReference>
<dbReference type="EC" id="5.3.1.9" evidence="3"/>
<dbReference type="STRING" id="1802701.A3A33_02055"/>
<evidence type="ECO:0000259" key="7">
    <source>
        <dbReference type="Pfam" id="PF06560"/>
    </source>
</evidence>
<dbReference type="SUPFAM" id="SSF51182">
    <property type="entry name" value="RmlC-like cupins"/>
    <property type="match status" value="1"/>
</dbReference>
<dbReference type="Gene3D" id="2.60.120.10">
    <property type="entry name" value="Jelly Rolls"/>
    <property type="match status" value="1"/>
</dbReference>
<accession>A0A1F8GSJ8</accession>
<reference evidence="8 9" key="1">
    <citation type="journal article" date="2016" name="Nat. Commun.">
        <title>Thousands of microbial genomes shed light on interconnected biogeochemical processes in an aquifer system.</title>
        <authorList>
            <person name="Anantharaman K."/>
            <person name="Brown C.T."/>
            <person name="Hug L.A."/>
            <person name="Sharon I."/>
            <person name="Castelle C.J."/>
            <person name="Probst A.J."/>
            <person name="Thomas B.C."/>
            <person name="Singh A."/>
            <person name="Wilkins M.J."/>
            <person name="Karaoz U."/>
            <person name="Brodie E.L."/>
            <person name="Williams K.H."/>
            <person name="Hubbard S.S."/>
            <person name="Banfield J.F."/>
        </authorList>
    </citation>
    <scope>NUCLEOTIDE SEQUENCE [LARGE SCALE GENOMIC DNA]</scope>
</reference>
<evidence type="ECO:0000256" key="4">
    <source>
        <dbReference type="ARBA" id="ARBA00022432"/>
    </source>
</evidence>
<name>A0A1F8GSJ8_9BACT</name>
<dbReference type="InterPro" id="IPR011051">
    <property type="entry name" value="RmlC_Cupin_sf"/>
</dbReference>
<evidence type="ECO:0000256" key="2">
    <source>
        <dbReference type="ARBA" id="ARBA00006542"/>
    </source>
</evidence>
<dbReference type="CDD" id="cd02218">
    <property type="entry name" value="cupin_PGI"/>
    <property type="match status" value="1"/>
</dbReference>
<dbReference type="AlphaFoldDB" id="A0A1F8GSJ8"/>